<dbReference type="GO" id="GO:0016887">
    <property type="term" value="F:ATP hydrolysis activity"/>
    <property type="evidence" value="ECO:0007669"/>
    <property type="project" value="InterPro"/>
</dbReference>
<accession>A0A916UI35</accession>
<evidence type="ECO:0000256" key="3">
    <source>
        <dbReference type="ARBA" id="ARBA00022741"/>
    </source>
</evidence>
<dbReference type="GO" id="GO:0140359">
    <property type="term" value="F:ABC-type transporter activity"/>
    <property type="evidence" value="ECO:0007669"/>
    <property type="project" value="InterPro"/>
</dbReference>
<evidence type="ECO:0000256" key="2">
    <source>
        <dbReference type="ARBA" id="ARBA00022692"/>
    </source>
</evidence>
<reference evidence="10" key="2">
    <citation type="submission" date="2020-09" db="EMBL/GenBank/DDBJ databases">
        <authorList>
            <person name="Sun Q."/>
            <person name="Zhou Y."/>
        </authorList>
    </citation>
    <scope>NUCLEOTIDE SEQUENCE</scope>
    <source>
        <strain evidence="10">CGMCC 1.15478</strain>
    </source>
</reference>
<dbReference type="Pfam" id="PF00005">
    <property type="entry name" value="ABC_tran"/>
    <property type="match status" value="1"/>
</dbReference>
<evidence type="ECO:0000256" key="4">
    <source>
        <dbReference type="ARBA" id="ARBA00022840"/>
    </source>
</evidence>
<sequence>MKPFDPRLWHLSRPVRPYLVLTVVMGVVTAAAVVVMAVMIATIVAGVATEPAMRTPQAWTAEIIVLAAAVAVRVGASWLHTRYAHRSAYAVIAGLKQDVTASVAAMSPRRRAAVRDDAAAIVTRGLDGLGPYLTGFLPTLALAAVVTPTVLIVITLYDLTSGLIIFFTLPLIPIFMVLIGLLTQGRARAKLRTMSQLSAQVLDLIAGLPTLRTLGREAGQAESVHRLGDSHRKTTMESLRIAFLSSLVLEMLATLCVALVAVSVGLRLVYGHMELAPGLVALILAAEAYLPLRMIGTQFHAAEDGVEAADKAISLITDPADETTATAIVGSGPQTIRLTDMSLEARGGHAPHQLSAEFAPGTFTVMTGPNGVGKTSALHAILGLVSPSEGTVTIDGTDIADVDHEAWWRTVAWVPQKPVLLPGTIKFNLELAGPLDNIDSAARKTGFDEVIKDAKHGLNTILGSGGAGLSLGQRQRLALTRALARDAAVIILDEPTAHLDHTSATQVLDELKRRAHAGATVIVVAHHPHIVAAADNVVEVRA</sequence>
<feature type="transmembrane region" description="Helical" evidence="7">
    <location>
        <begin position="241"/>
        <end position="269"/>
    </location>
</feature>
<dbReference type="InterPro" id="IPR036640">
    <property type="entry name" value="ABC1_TM_sf"/>
</dbReference>
<keyword evidence="11" id="KW-1185">Reference proteome</keyword>
<dbReference type="EMBL" id="BMJH01000003">
    <property type="protein sequence ID" value="GGC73536.1"/>
    <property type="molecule type" value="Genomic_DNA"/>
</dbReference>
<dbReference type="GO" id="GO:0005524">
    <property type="term" value="F:ATP binding"/>
    <property type="evidence" value="ECO:0007669"/>
    <property type="project" value="UniProtKB-KW"/>
</dbReference>
<dbReference type="PROSITE" id="PS50929">
    <property type="entry name" value="ABC_TM1F"/>
    <property type="match status" value="1"/>
</dbReference>
<reference evidence="10" key="1">
    <citation type="journal article" date="2014" name="Int. J. Syst. Evol. Microbiol.">
        <title>Complete genome sequence of Corynebacterium casei LMG S-19264T (=DSM 44701T), isolated from a smear-ripened cheese.</title>
        <authorList>
            <consortium name="US DOE Joint Genome Institute (JGI-PGF)"/>
            <person name="Walter F."/>
            <person name="Albersmeier A."/>
            <person name="Kalinowski J."/>
            <person name="Ruckert C."/>
        </authorList>
    </citation>
    <scope>NUCLEOTIDE SEQUENCE</scope>
    <source>
        <strain evidence="10">CGMCC 1.15478</strain>
    </source>
</reference>
<dbReference type="PROSITE" id="PS50893">
    <property type="entry name" value="ABC_TRANSPORTER_2"/>
    <property type="match status" value="1"/>
</dbReference>
<keyword evidence="3" id="KW-0547">Nucleotide-binding</keyword>
<feature type="domain" description="ABC transmembrane type-1" evidence="9">
    <location>
        <begin position="20"/>
        <end position="304"/>
    </location>
</feature>
<feature type="transmembrane region" description="Helical" evidence="7">
    <location>
        <begin position="163"/>
        <end position="182"/>
    </location>
</feature>
<feature type="domain" description="ABC transporter" evidence="8">
    <location>
        <begin position="336"/>
        <end position="542"/>
    </location>
</feature>
<comment type="subcellular location">
    <subcellularLocation>
        <location evidence="1">Cell membrane</location>
        <topology evidence="1">Multi-pass membrane protein</topology>
    </subcellularLocation>
</comment>
<dbReference type="InterPro" id="IPR027417">
    <property type="entry name" value="P-loop_NTPase"/>
</dbReference>
<evidence type="ECO:0000259" key="9">
    <source>
        <dbReference type="PROSITE" id="PS50929"/>
    </source>
</evidence>
<dbReference type="GO" id="GO:0005886">
    <property type="term" value="C:plasma membrane"/>
    <property type="evidence" value="ECO:0007669"/>
    <property type="project" value="UniProtKB-SubCell"/>
</dbReference>
<comment type="caution">
    <text evidence="10">The sequence shown here is derived from an EMBL/GenBank/DDBJ whole genome shotgun (WGS) entry which is preliminary data.</text>
</comment>
<dbReference type="Gene3D" id="1.20.1560.10">
    <property type="entry name" value="ABC transporter type 1, transmembrane domain"/>
    <property type="match status" value="1"/>
</dbReference>
<evidence type="ECO:0000256" key="7">
    <source>
        <dbReference type="SAM" id="Phobius"/>
    </source>
</evidence>
<keyword evidence="4" id="KW-0067">ATP-binding</keyword>
<protein>
    <submittedName>
        <fullName evidence="10">Thiol reductant ABC exporter subunit CydD</fullName>
    </submittedName>
</protein>
<dbReference type="PANTHER" id="PTHR24221:SF590">
    <property type="entry name" value="COMPONENT LINKED WITH THE ASSEMBLY OF CYTOCHROME' TRANSPORT TRANSMEMBRANE ATP-BINDING PROTEIN ABC TRANSPORTER CYDD-RELATED"/>
    <property type="match status" value="1"/>
</dbReference>
<feature type="transmembrane region" description="Helical" evidence="7">
    <location>
        <begin position="20"/>
        <end position="47"/>
    </location>
</feature>
<dbReference type="SUPFAM" id="SSF90123">
    <property type="entry name" value="ABC transporter transmembrane region"/>
    <property type="match status" value="1"/>
</dbReference>
<feature type="transmembrane region" description="Helical" evidence="7">
    <location>
        <begin position="132"/>
        <end position="157"/>
    </location>
</feature>
<proteinExistence type="predicted"/>
<name>A0A916UI35_9ACTN</name>
<keyword evidence="2 7" id="KW-0812">Transmembrane</keyword>
<dbReference type="InterPro" id="IPR039421">
    <property type="entry name" value="Type_1_exporter"/>
</dbReference>
<evidence type="ECO:0000313" key="11">
    <source>
        <dbReference type="Proteomes" id="UP000641514"/>
    </source>
</evidence>
<dbReference type="Pfam" id="PF00664">
    <property type="entry name" value="ABC_membrane"/>
    <property type="match status" value="1"/>
</dbReference>
<dbReference type="RefSeq" id="WP_188676299.1">
    <property type="nucleotide sequence ID" value="NZ_BMJH01000003.1"/>
</dbReference>
<evidence type="ECO:0000259" key="8">
    <source>
        <dbReference type="PROSITE" id="PS50893"/>
    </source>
</evidence>
<organism evidence="10 11">
    <name type="scientific">Hoyosella rhizosphaerae</name>
    <dbReference type="NCBI Taxonomy" id="1755582"/>
    <lineage>
        <taxon>Bacteria</taxon>
        <taxon>Bacillati</taxon>
        <taxon>Actinomycetota</taxon>
        <taxon>Actinomycetes</taxon>
        <taxon>Mycobacteriales</taxon>
        <taxon>Hoyosellaceae</taxon>
        <taxon>Hoyosella</taxon>
    </lineage>
</organism>
<dbReference type="InterPro" id="IPR003439">
    <property type="entry name" value="ABC_transporter-like_ATP-bd"/>
</dbReference>
<dbReference type="Proteomes" id="UP000641514">
    <property type="component" value="Unassembled WGS sequence"/>
</dbReference>
<dbReference type="Gene3D" id="3.40.50.300">
    <property type="entry name" value="P-loop containing nucleotide triphosphate hydrolases"/>
    <property type="match status" value="1"/>
</dbReference>
<dbReference type="InterPro" id="IPR011527">
    <property type="entry name" value="ABC1_TM_dom"/>
</dbReference>
<keyword evidence="5 7" id="KW-1133">Transmembrane helix</keyword>
<dbReference type="SMART" id="SM00382">
    <property type="entry name" value="AAA"/>
    <property type="match status" value="1"/>
</dbReference>
<dbReference type="InterPro" id="IPR014216">
    <property type="entry name" value="ABC_transptr_CydD"/>
</dbReference>
<evidence type="ECO:0000313" key="10">
    <source>
        <dbReference type="EMBL" id="GGC73536.1"/>
    </source>
</evidence>
<dbReference type="NCBIfam" id="TIGR02857">
    <property type="entry name" value="CydD"/>
    <property type="match status" value="1"/>
</dbReference>
<evidence type="ECO:0000256" key="5">
    <source>
        <dbReference type="ARBA" id="ARBA00022989"/>
    </source>
</evidence>
<gene>
    <name evidence="10" type="primary">cydD</name>
    <name evidence="10" type="ORF">GCM10011410_28350</name>
</gene>
<feature type="transmembrane region" description="Helical" evidence="7">
    <location>
        <begin position="59"/>
        <end position="79"/>
    </location>
</feature>
<dbReference type="CDD" id="cd03228">
    <property type="entry name" value="ABCC_MRP_Like"/>
    <property type="match status" value="1"/>
</dbReference>
<dbReference type="AlphaFoldDB" id="A0A916UI35"/>
<dbReference type="PANTHER" id="PTHR24221">
    <property type="entry name" value="ATP-BINDING CASSETTE SUB-FAMILY B"/>
    <property type="match status" value="1"/>
</dbReference>
<dbReference type="SUPFAM" id="SSF52540">
    <property type="entry name" value="P-loop containing nucleoside triphosphate hydrolases"/>
    <property type="match status" value="1"/>
</dbReference>
<dbReference type="GO" id="GO:0042883">
    <property type="term" value="P:cysteine transport"/>
    <property type="evidence" value="ECO:0007669"/>
    <property type="project" value="InterPro"/>
</dbReference>
<evidence type="ECO:0000256" key="1">
    <source>
        <dbReference type="ARBA" id="ARBA00004651"/>
    </source>
</evidence>
<keyword evidence="6 7" id="KW-0472">Membrane</keyword>
<dbReference type="CDD" id="cd18584">
    <property type="entry name" value="ABC_6TM_AarD_CydD"/>
    <property type="match status" value="1"/>
</dbReference>
<dbReference type="InterPro" id="IPR003593">
    <property type="entry name" value="AAA+_ATPase"/>
</dbReference>
<evidence type="ECO:0000256" key="6">
    <source>
        <dbReference type="ARBA" id="ARBA00023136"/>
    </source>
</evidence>